<keyword evidence="7 15" id="KW-0963">Cytoplasm</keyword>
<evidence type="ECO:0000313" key="18">
    <source>
        <dbReference type="Proteomes" id="UP000604765"/>
    </source>
</evidence>
<dbReference type="CDD" id="cd13595">
    <property type="entry name" value="PBP2_HisGs"/>
    <property type="match status" value="1"/>
</dbReference>
<comment type="caution">
    <text evidence="17">The sequence shown here is derived from an EMBL/GenBank/DDBJ whole genome shotgun (WGS) entry which is preliminary data.</text>
</comment>
<evidence type="ECO:0000256" key="10">
    <source>
        <dbReference type="ARBA" id="ARBA00022679"/>
    </source>
</evidence>
<evidence type="ECO:0000256" key="8">
    <source>
        <dbReference type="ARBA" id="ARBA00022605"/>
    </source>
</evidence>
<comment type="pathway">
    <text evidence="3 15">Amino-acid biosynthesis; L-histidine biosynthesis; L-histidine from 5-phospho-alpha-D-ribose 1-diphosphate: step 1/9.</text>
</comment>
<dbReference type="SUPFAM" id="SSF53850">
    <property type="entry name" value="Periplasmic binding protein-like II"/>
    <property type="match status" value="1"/>
</dbReference>
<evidence type="ECO:0000256" key="7">
    <source>
        <dbReference type="ARBA" id="ARBA00022490"/>
    </source>
</evidence>
<gene>
    <name evidence="15 17" type="primary">hisG</name>
    <name evidence="17" type="ORF">YK48G_24460</name>
</gene>
<feature type="domain" description="ATP phosphoribosyltransferase catalytic" evidence="16">
    <location>
        <begin position="54"/>
        <end position="203"/>
    </location>
</feature>
<reference evidence="17 18" key="1">
    <citation type="journal article" date="2021" name="Int. J. Syst. Evol. Microbiol.">
        <title>Lentilactobacillus fungorum sp. nov., isolated from spent mushroom substrates.</title>
        <authorList>
            <person name="Tohno M."/>
            <person name="Tanizawa Y."/>
            <person name="Kojima Y."/>
            <person name="Sakamoto M."/>
            <person name="Ohkuma M."/>
            <person name="Kobayashi H."/>
        </authorList>
    </citation>
    <scope>NUCLEOTIDE SEQUENCE [LARGE SCALE GENOMIC DNA]</scope>
    <source>
        <strain evidence="17 18">YK48G</strain>
    </source>
</reference>
<proteinExistence type="inferred from homology"/>
<evidence type="ECO:0000256" key="2">
    <source>
        <dbReference type="ARBA" id="ARBA00004496"/>
    </source>
</evidence>
<evidence type="ECO:0000256" key="11">
    <source>
        <dbReference type="ARBA" id="ARBA00022741"/>
    </source>
</evidence>
<evidence type="ECO:0000256" key="4">
    <source>
        <dbReference type="ARBA" id="ARBA00009489"/>
    </source>
</evidence>
<keyword evidence="10 15" id="KW-0808">Transferase</keyword>
<dbReference type="Proteomes" id="UP000604765">
    <property type="component" value="Unassembled WGS sequence"/>
</dbReference>
<evidence type="ECO:0000256" key="5">
    <source>
        <dbReference type="ARBA" id="ARBA00011946"/>
    </source>
</evidence>
<dbReference type="GO" id="GO:0016757">
    <property type="term" value="F:glycosyltransferase activity"/>
    <property type="evidence" value="ECO:0007669"/>
    <property type="project" value="UniProtKB-KW"/>
</dbReference>
<dbReference type="NCBIfam" id="TIGR00070">
    <property type="entry name" value="hisG"/>
    <property type="match status" value="1"/>
</dbReference>
<dbReference type="PANTHER" id="PTHR21403">
    <property type="entry name" value="ATP PHOSPHORIBOSYLTRANSFERASE ATP-PRTASE"/>
    <property type="match status" value="1"/>
</dbReference>
<dbReference type="PANTHER" id="PTHR21403:SF8">
    <property type="entry name" value="ATP PHOSPHORIBOSYLTRANSFERASE"/>
    <property type="match status" value="1"/>
</dbReference>
<keyword evidence="11 15" id="KW-0547">Nucleotide-binding</keyword>
<evidence type="ECO:0000256" key="3">
    <source>
        <dbReference type="ARBA" id="ARBA00004667"/>
    </source>
</evidence>
<evidence type="ECO:0000256" key="9">
    <source>
        <dbReference type="ARBA" id="ARBA00022676"/>
    </source>
</evidence>
<evidence type="ECO:0000259" key="16">
    <source>
        <dbReference type="Pfam" id="PF01634"/>
    </source>
</evidence>
<evidence type="ECO:0000313" key="17">
    <source>
        <dbReference type="EMBL" id="GHP15021.1"/>
    </source>
</evidence>
<comment type="subunit">
    <text evidence="15">Heteromultimer composed of HisG and HisZ subunits.</text>
</comment>
<comment type="similarity">
    <text evidence="4 15">Belongs to the ATP phosphoribosyltransferase family. Short subfamily.</text>
</comment>
<dbReference type="EMBL" id="BNJR01000019">
    <property type="protein sequence ID" value="GHP15021.1"/>
    <property type="molecule type" value="Genomic_DNA"/>
</dbReference>
<keyword evidence="8 15" id="KW-0028">Amino-acid biosynthesis</keyword>
<evidence type="ECO:0000256" key="1">
    <source>
        <dbReference type="ARBA" id="ARBA00000915"/>
    </source>
</evidence>
<dbReference type="InterPro" id="IPR001348">
    <property type="entry name" value="ATP_PRibTrfase_HisG"/>
</dbReference>
<dbReference type="HAMAP" id="MF_01018">
    <property type="entry name" value="HisG_Short"/>
    <property type="match status" value="1"/>
</dbReference>
<keyword evidence="12 15" id="KW-0067">ATP-binding</keyword>
<accession>A0ABQ3W2X9</accession>
<organism evidence="17 18">
    <name type="scientific">Lentilactobacillus fungorum</name>
    <dbReference type="NCBI Taxonomy" id="2201250"/>
    <lineage>
        <taxon>Bacteria</taxon>
        <taxon>Bacillati</taxon>
        <taxon>Bacillota</taxon>
        <taxon>Bacilli</taxon>
        <taxon>Lactobacillales</taxon>
        <taxon>Lactobacillaceae</taxon>
        <taxon>Lentilactobacillus</taxon>
    </lineage>
</organism>
<sequence length="220" mass="24784">MVPIKIALTKGRTEEQVLPILEASGIDCQGLRNKRRRLIFKEDPRYEIILVKGPDVLTYLNSGAVQVGIVGSDILAEQRNSQYAMLDLSVGKCRFVLASTEAFDPHQQRRKIIATKYPNITKDYFQRIGEDVEIVKIEGSVELAPLVGLADAIVDIVETGNTLRENNLRIYAKLMQVNTKLVVNRLALKQFRPQLRVLMTNLQRADAKFAAMNLIDSYAK</sequence>
<keyword evidence="9 15" id="KW-0328">Glycosyltransferase</keyword>
<comment type="subcellular location">
    <subcellularLocation>
        <location evidence="2 15">Cytoplasm</location>
    </subcellularLocation>
</comment>
<dbReference type="Gene3D" id="3.40.190.10">
    <property type="entry name" value="Periplasmic binding protein-like II"/>
    <property type="match status" value="2"/>
</dbReference>
<dbReference type="Pfam" id="PF01634">
    <property type="entry name" value="HisG"/>
    <property type="match status" value="1"/>
</dbReference>
<evidence type="ECO:0000256" key="15">
    <source>
        <dbReference type="HAMAP-Rule" id="MF_01018"/>
    </source>
</evidence>
<dbReference type="InterPro" id="IPR018198">
    <property type="entry name" value="ATP_PRibTrfase_CS"/>
</dbReference>
<dbReference type="RefSeq" id="WP_203630998.1">
    <property type="nucleotide sequence ID" value="NZ_BNJR01000019.1"/>
</dbReference>
<dbReference type="InterPro" id="IPR013820">
    <property type="entry name" value="ATP_PRibTrfase_cat"/>
</dbReference>
<protein>
    <recommendedName>
        <fullName evidence="6 15">ATP phosphoribosyltransferase</fullName>
        <shortName evidence="15">ATP-PRT</shortName>
        <shortName evidence="15">ATP-PRTase</shortName>
        <ecNumber evidence="5 15">2.4.2.17</ecNumber>
    </recommendedName>
</protein>
<name>A0ABQ3W2X9_9LACO</name>
<evidence type="ECO:0000256" key="12">
    <source>
        <dbReference type="ARBA" id="ARBA00022840"/>
    </source>
</evidence>
<keyword evidence="13 15" id="KW-0368">Histidine biosynthesis</keyword>
<evidence type="ECO:0000256" key="13">
    <source>
        <dbReference type="ARBA" id="ARBA00023102"/>
    </source>
</evidence>
<comment type="domain">
    <text evidence="15">Lacks the C-terminal regulatory region which is replaced by HisZ.</text>
</comment>
<evidence type="ECO:0000256" key="14">
    <source>
        <dbReference type="ARBA" id="ARBA00024861"/>
    </source>
</evidence>
<comment type="catalytic activity">
    <reaction evidence="1 15">
        <text>1-(5-phospho-beta-D-ribosyl)-ATP + diphosphate = 5-phospho-alpha-D-ribose 1-diphosphate + ATP</text>
        <dbReference type="Rhea" id="RHEA:18473"/>
        <dbReference type="ChEBI" id="CHEBI:30616"/>
        <dbReference type="ChEBI" id="CHEBI:33019"/>
        <dbReference type="ChEBI" id="CHEBI:58017"/>
        <dbReference type="ChEBI" id="CHEBI:73183"/>
        <dbReference type="EC" id="2.4.2.17"/>
    </reaction>
</comment>
<dbReference type="EC" id="2.4.2.17" evidence="5 15"/>
<evidence type="ECO:0000256" key="6">
    <source>
        <dbReference type="ARBA" id="ARBA00020998"/>
    </source>
</evidence>
<comment type="function">
    <text evidence="14 15">Catalyzes the condensation of ATP and 5-phosphoribose 1-diphosphate to form N'-(5'-phosphoribosyl)-ATP (PR-ATP). Has a crucial role in the pathway because the rate of histidine biosynthesis seems to be controlled primarily by regulation of HisG enzymatic activity.</text>
</comment>
<dbReference type="InterPro" id="IPR024893">
    <property type="entry name" value="ATP_PRibTrfase_HisG_short"/>
</dbReference>
<dbReference type="PROSITE" id="PS01316">
    <property type="entry name" value="ATP_P_PHORIBOSYLTR"/>
    <property type="match status" value="1"/>
</dbReference>
<keyword evidence="18" id="KW-1185">Reference proteome</keyword>